<feature type="transmembrane region" description="Helical" evidence="5">
    <location>
        <begin position="131"/>
        <end position="156"/>
    </location>
</feature>
<feature type="region of interest" description="Disordered" evidence="6">
    <location>
        <begin position="1"/>
        <end position="23"/>
    </location>
</feature>
<keyword evidence="5" id="KW-0813">Transport</keyword>
<comment type="similarity">
    <text evidence="5">Belongs to the ABC-2 integral membrane protein family.</text>
</comment>
<comment type="caution">
    <text evidence="8">The sequence shown here is derived from an EMBL/GenBank/DDBJ whole genome shotgun (WGS) entry which is preliminary data.</text>
</comment>
<feature type="transmembrane region" description="Helical" evidence="5">
    <location>
        <begin position="202"/>
        <end position="221"/>
    </location>
</feature>
<organism evidence="8 9">
    <name type="scientific">Streptomyces yaizuensis</name>
    <dbReference type="NCBI Taxonomy" id="2989713"/>
    <lineage>
        <taxon>Bacteria</taxon>
        <taxon>Bacillati</taxon>
        <taxon>Actinomycetota</taxon>
        <taxon>Actinomycetes</taxon>
        <taxon>Kitasatosporales</taxon>
        <taxon>Streptomycetaceae</taxon>
        <taxon>Streptomyces</taxon>
    </lineage>
</organism>
<evidence type="ECO:0000256" key="6">
    <source>
        <dbReference type="SAM" id="MobiDB-lite"/>
    </source>
</evidence>
<keyword evidence="4 5" id="KW-0472">Membrane</keyword>
<evidence type="ECO:0000256" key="5">
    <source>
        <dbReference type="RuleBase" id="RU361157"/>
    </source>
</evidence>
<protein>
    <recommendedName>
        <fullName evidence="5">Transport permease protein</fullName>
    </recommendedName>
</protein>
<name>A0ABQ5P282_9ACTN</name>
<keyword evidence="5" id="KW-1003">Cell membrane</keyword>
<dbReference type="Pfam" id="PF01061">
    <property type="entry name" value="ABC2_membrane"/>
    <property type="match status" value="1"/>
</dbReference>
<dbReference type="PROSITE" id="PS51012">
    <property type="entry name" value="ABC_TM2"/>
    <property type="match status" value="1"/>
</dbReference>
<dbReference type="EMBL" id="BSBI01000008">
    <property type="protein sequence ID" value="GLF96548.1"/>
    <property type="molecule type" value="Genomic_DNA"/>
</dbReference>
<evidence type="ECO:0000256" key="3">
    <source>
        <dbReference type="ARBA" id="ARBA00022989"/>
    </source>
</evidence>
<evidence type="ECO:0000256" key="2">
    <source>
        <dbReference type="ARBA" id="ARBA00022692"/>
    </source>
</evidence>
<comment type="subcellular location">
    <subcellularLocation>
        <location evidence="5">Cell membrane</location>
        <topology evidence="5">Multi-pass membrane protein</topology>
    </subcellularLocation>
    <subcellularLocation>
        <location evidence="1">Membrane</location>
        <topology evidence="1">Multi-pass membrane protein</topology>
    </subcellularLocation>
</comment>
<dbReference type="PANTHER" id="PTHR43027:SF2">
    <property type="entry name" value="TRANSPORT PERMEASE PROTEIN"/>
    <property type="match status" value="1"/>
</dbReference>
<feature type="transmembrane region" description="Helical" evidence="5">
    <location>
        <begin position="254"/>
        <end position="272"/>
    </location>
</feature>
<evidence type="ECO:0000256" key="4">
    <source>
        <dbReference type="ARBA" id="ARBA00023136"/>
    </source>
</evidence>
<feature type="transmembrane region" description="Helical" evidence="5">
    <location>
        <begin position="168"/>
        <end position="190"/>
    </location>
</feature>
<proteinExistence type="inferred from homology"/>
<feature type="transmembrane region" description="Helical" evidence="5">
    <location>
        <begin position="84"/>
        <end position="111"/>
    </location>
</feature>
<feature type="domain" description="ABC transmembrane type-2" evidence="7">
    <location>
        <begin position="52"/>
        <end position="275"/>
    </location>
</feature>
<dbReference type="InterPro" id="IPR052902">
    <property type="entry name" value="ABC-2_transporter"/>
</dbReference>
<keyword evidence="3 5" id="KW-1133">Transmembrane helix</keyword>
<evidence type="ECO:0000259" key="7">
    <source>
        <dbReference type="PROSITE" id="PS51012"/>
    </source>
</evidence>
<keyword evidence="9" id="KW-1185">Reference proteome</keyword>
<evidence type="ECO:0000256" key="1">
    <source>
        <dbReference type="ARBA" id="ARBA00004141"/>
    </source>
</evidence>
<dbReference type="InterPro" id="IPR047817">
    <property type="entry name" value="ABC2_TM_bact-type"/>
</dbReference>
<evidence type="ECO:0000313" key="8">
    <source>
        <dbReference type="EMBL" id="GLF96548.1"/>
    </source>
</evidence>
<dbReference type="InterPro" id="IPR013525">
    <property type="entry name" value="ABC2_TM"/>
</dbReference>
<evidence type="ECO:0000313" key="9">
    <source>
        <dbReference type="Proteomes" id="UP001291653"/>
    </source>
</evidence>
<dbReference type="PANTHER" id="PTHR43027">
    <property type="entry name" value="DOXORUBICIN RESISTANCE ABC TRANSPORTER PERMEASE PROTEIN DRRC-RELATED"/>
    <property type="match status" value="1"/>
</dbReference>
<feature type="transmembrane region" description="Helical" evidence="5">
    <location>
        <begin position="53"/>
        <end position="72"/>
    </location>
</feature>
<reference evidence="8 9" key="1">
    <citation type="submission" date="2022-10" db="EMBL/GenBank/DDBJ databases">
        <title>Draft genome sequence of Streptomyces sp. YSPA8.</title>
        <authorList>
            <person name="Moriuchi R."/>
            <person name="Dohra H."/>
            <person name="Yamamura H."/>
            <person name="Kodani S."/>
        </authorList>
    </citation>
    <scope>NUCLEOTIDE SEQUENCE [LARGE SCALE GENOMIC DNA]</scope>
    <source>
        <strain evidence="8 9">YSPA8</strain>
    </source>
</reference>
<gene>
    <name evidence="8" type="ORF">SYYSPA8_19645</name>
</gene>
<sequence>MAKTTTTRTDRTTMPANGTANGAANRAAGTTALGRLAALGRAELTLLIRNRTALTVALVMPLVMVFAIQTSLERLDLEKVGMSLAEASLTAGIGMVLIMVVHVNLVSAYTARREELVLKRLRTGEISDPEILAGTALPAVGIALAQCVLLVVAGTVAMDLAAPARPDLLLAGIVLGVLVCVALAAVTSAVTRTVESAQITTMPMFLISLGGSGLLVPVSLMPDGMARICELLPLTGVMTLIRAGWLGGADGRDLAVAAIGALVWAAVSVFAVQRWFRWEPRR</sequence>
<keyword evidence="2 5" id="KW-0812">Transmembrane</keyword>
<accession>A0ABQ5P282</accession>
<dbReference type="Proteomes" id="UP001291653">
    <property type="component" value="Unassembled WGS sequence"/>
</dbReference>